<dbReference type="EMBL" id="JACJVN010000034">
    <property type="protein sequence ID" value="MBB6677744.1"/>
    <property type="molecule type" value="Genomic_DNA"/>
</dbReference>
<sequence>MFDRRWLLLLTVGFAAVVLLGQLARWDHLAEERKQIAASVFKPQRVEKLADDRIVDAFIALPLEPRLSSVGWDHAILSVDLSVGSGDTERQLWSDVADLVRLSFGQLSNVRQLLIRVFAENGDGKKTLLFSAVTRASDWQSLTLSDVQAPEDGSAPKWTARLDSAWTASGERWRRNFANS</sequence>
<accession>A0A841T8W8</accession>
<proteinExistence type="predicted"/>
<organism evidence="1 2">
    <name type="scientific">Cohnella lubricantis</name>
    <dbReference type="NCBI Taxonomy" id="2163172"/>
    <lineage>
        <taxon>Bacteria</taxon>
        <taxon>Bacillati</taxon>
        <taxon>Bacillota</taxon>
        <taxon>Bacilli</taxon>
        <taxon>Bacillales</taxon>
        <taxon>Paenibacillaceae</taxon>
        <taxon>Cohnella</taxon>
    </lineage>
</organism>
<dbReference type="AlphaFoldDB" id="A0A841T8W8"/>
<reference evidence="1 2" key="1">
    <citation type="submission" date="2020-08" db="EMBL/GenBank/DDBJ databases">
        <title>Cohnella phylogeny.</title>
        <authorList>
            <person name="Dunlap C."/>
        </authorList>
    </citation>
    <scope>NUCLEOTIDE SEQUENCE [LARGE SCALE GENOMIC DNA]</scope>
    <source>
        <strain evidence="1 2">DSM 103658</strain>
    </source>
</reference>
<keyword evidence="2" id="KW-1185">Reference proteome</keyword>
<dbReference type="Proteomes" id="UP000574133">
    <property type="component" value="Unassembled WGS sequence"/>
</dbReference>
<comment type="caution">
    <text evidence="1">The sequence shown here is derived from an EMBL/GenBank/DDBJ whole genome shotgun (WGS) entry which is preliminary data.</text>
</comment>
<name>A0A841T8W8_9BACL</name>
<evidence type="ECO:0000313" key="1">
    <source>
        <dbReference type="EMBL" id="MBB6677744.1"/>
    </source>
</evidence>
<protein>
    <submittedName>
        <fullName evidence="1">Uncharacterized protein</fullName>
    </submittedName>
</protein>
<gene>
    <name evidence="1" type="ORF">H4Q31_10440</name>
</gene>
<evidence type="ECO:0000313" key="2">
    <source>
        <dbReference type="Proteomes" id="UP000574133"/>
    </source>
</evidence>
<dbReference type="RefSeq" id="WP_185179016.1">
    <property type="nucleotide sequence ID" value="NZ_CBCSEP010000007.1"/>
</dbReference>